<dbReference type="SUPFAM" id="SSF48452">
    <property type="entry name" value="TPR-like"/>
    <property type="match status" value="1"/>
</dbReference>
<comment type="caution">
    <text evidence="2">The sequence shown here is derived from an EMBL/GenBank/DDBJ whole genome shotgun (WGS) entry which is preliminary data.</text>
</comment>
<dbReference type="RefSeq" id="WP_176620340.1">
    <property type="nucleotide sequence ID" value="NZ_WYET01000004.1"/>
</dbReference>
<evidence type="ECO:0008006" key="4">
    <source>
        <dbReference type="Google" id="ProtNLM"/>
    </source>
</evidence>
<proteinExistence type="predicted"/>
<dbReference type="Gene3D" id="1.25.40.10">
    <property type="entry name" value="Tetratricopeptide repeat domain"/>
    <property type="match status" value="1"/>
</dbReference>
<feature type="signal peptide" evidence="1">
    <location>
        <begin position="1"/>
        <end position="18"/>
    </location>
</feature>
<dbReference type="InterPro" id="IPR011990">
    <property type="entry name" value="TPR-like_helical_dom_sf"/>
</dbReference>
<feature type="chain" id="PRO_5032724786" description="Tetratricopeptide repeat protein" evidence="1">
    <location>
        <begin position="19"/>
        <end position="207"/>
    </location>
</feature>
<sequence length="207" mass="23528">MKKIILVIILIGSTFVNAQDRYSSGMEKAFELWQSQKTTEASNLFERIATAEPDKWLPYYYVSQINTVISFGEKDEEKLSKQLEKAKEFLDVAKAISPDNPEILIQEALINTAWIAFDGATYGMTLSPKNVQLYQKALEIAPDNPRVVLSKAEWDMGSARYFGKDITPYCKDVERALELFATFKSETPFYPAWGKERAEEVLKSCGK</sequence>
<organism evidence="2 3">
    <name type="scientific">Flagellimonas chongwuensis</name>
    <dbReference type="NCBI Taxonomy" id="2697365"/>
    <lineage>
        <taxon>Bacteria</taxon>
        <taxon>Pseudomonadati</taxon>
        <taxon>Bacteroidota</taxon>
        <taxon>Flavobacteriia</taxon>
        <taxon>Flavobacteriales</taxon>
        <taxon>Flavobacteriaceae</taxon>
        <taxon>Flagellimonas</taxon>
    </lineage>
</organism>
<keyword evidence="1" id="KW-0732">Signal</keyword>
<evidence type="ECO:0000313" key="3">
    <source>
        <dbReference type="Proteomes" id="UP000558089"/>
    </source>
</evidence>
<dbReference type="Proteomes" id="UP000558089">
    <property type="component" value="Unassembled WGS sequence"/>
</dbReference>
<dbReference type="EMBL" id="WYET01000004">
    <property type="protein sequence ID" value="NVN18632.1"/>
    <property type="molecule type" value="Genomic_DNA"/>
</dbReference>
<dbReference type="AlphaFoldDB" id="A0A850NJC9"/>
<reference evidence="2 3" key="1">
    <citation type="submission" date="2020-01" db="EMBL/GenBank/DDBJ databases">
        <title>Draft Genome Analysis of Muricauda sp. HICW Isolated from coastal seawater of PR China.</title>
        <authorList>
            <person name="Chen M.-X."/>
        </authorList>
    </citation>
    <scope>NUCLEOTIDE SEQUENCE [LARGE SCALE GENOMIC DNA]</scope>
    <source>
        <strain evidence="2 3">HICW</strain>
    </source>
</reference>
<accession>A0A850NJC9</accession>
<name>A0A850NJC9_9FLAO</name>
<keyword evidence="3" id="KW-1185">Reference proteome</keyword>
<evidence type="ECO:0000313" key="2">
    <source>
        <dbReference type="EMBL" id="NVN18632.1"/>
    </source>
</evidence>
<evidence type="ECO:0000256" key="1">
    <source>
        <dbReference type="SAM" id="SignalP"/>
    </source>
</evidence>
<protein>
    <recommendedName>
        <fullName evidence="4">Tetratricopeptide repeat protein</fullName>
    </recommendedName>
</protein>
<gene>
    <name evidence="2" type="ORF">GUA46_09775</name>
</gene>